<keyword evidence="4" id="KW-0812">Transmembrane</keyword>
<feature type="transmembrane region" description="Helical" evidence="4">
    <location>
        <begin position="38"/>
        <end position="58"/>
    </location>
</feature>
<evidence type="ECO:0000256" key="2">
    <source>
        <dbReference type="ARBA" id="ARBA00022888"/>
    </source>
</evidence>
<keyword evidence="2" id="KW-0061">Asparagine biosynthesis</keyword>
<dbReference type="PANTHER" id="PTHR45937:SF1">
    <property type="entry name" value="ASPARAGINE SYNTHETASE DOMAIN-CONTAINING PROTEIN 1"/>
    <property type="match status" value="1"/>
</dbReference>
<keyword evidence="3" id="KW-0315">Glutamine amidotransferase</keyword>
<name>A0A3P7IVY3_ANGCS</name>
<protein>
    <recommendedName>
        <fullName evidence="7">Asparagine synthetase domain-containing protein</fullName>
    </recommendedName>
</protein>
<dbReference type="GO" id="GO:0006529">
    <property type="term" value="P:asparagine biosynthetic process"/>
    <property type="evidence" value="ECO:0007669"/>
    <property type="project" value="UniProtKB-KW"/>
</dbReference>
<dbReference type="OrthoDB" id="10252281at2759"/>
<proteinExistence type="predicted"/>
<keyword evidence="1" id="KW-0028">Amino-acid biosynthesis</keyword>
<feature type="transmembrane region" description="Helical" evidence="4">
    <location>
        <begin position="12"/>
        <end position="32"/>
    </location>
</feature>
<evidence type="ECO:0000256" key="3">
    <source>
        <dbReference type="ARBA" id="ARBA00022962"/>
    </source>
</evidence>
<dbReference type="STRING" id="334426.A0A3P7IVY3"/>
<evidence type="ECO:0000256" key="4">
    <source>
        <dbReference type="SAM" id="Phobius"/>
    </source>
</evidence>
<evidence type="ECO:0000256" key="1">
    <source>
        <dbReference type="ARBA" id="ARBA00022605"/>
    </source>
</evidence>
<dbReference type="InterPro" id="IPR014729">
    <property type="entry name" value="Rossmann-like_a/b/a_fold"/>
</dbReference>
<feature type="non-terminal residue" evidence="5">
    <location>
        <position position="148"/>
    </location>
</feature>
<keyword evidence="6" id="KW-1185">Reference proteome</keyword>
<dbReference type="AlphaFoldDB" id="A0A3P7IVY3"/>
<keyword evidence="4" id="KW-1133">Transmembrane helix</keyword>
<reference evidence="5 6" key="1">
    <citation type="submission" date="2018-11" db="EMBL/GenBank/DDBJ databases">
        <authorList>
            <consortium name="Pathogen Informatics"/>
        </authorList>
    </citation>
    <scope>NUCLEOTIDE SEQUENCE [LARGE SCALE GENOMIC DNA]</scope>
    <source>
        <strain evidence="5 6">Costa Rica</strain>
    </source>
</reference>
<evidence type="ECO:0000313" key="5">
    <source>
        <dbReference type="EMBL" id="VDM51905.1"/>
    </source>
</evidence>
<organism evidence="5 6">
    <name type="scientific">Angiostrongylus costaricensis</name>
    <name type="common">Nematode worm</name>
    <dbReference type="NCBI Taxonomy" id="334426"/>
    <lineage>
        <taxon>Eukaryota</taxon>
        <taxon>Metazoa</taxon>
        <taxon>Ecdysozoa</taxon>
        <taxon>Nematoda</taxon>
        <taxon>Chromadorea</taxon>
        <taxon>Rhabditida</taxon>
        <taxon>Rhabditina</taxon>
        <taxon>Rhabditomorpha</taxon>
        <taxon>Strongyloidea</taxon>
        <taxon>Metastrongylidae</taxon>
        <taxon>Angiostrongylus</taxon>
    </lineage>
</organism>
<dbReference type="Gene3D" id="3.40.50.620">
    <property type="entry name" value="HUPs"/>
    <property type="match status" value="1"/>
</dbReference>
<keyword evidence="4" id="KW-0472">Membrane</keyword>
<dbReference type="Proteomes" id="UP000267027">
    <property type="component" value="Unassembled WGS sequence"/>
</dbReference>
<dbReference type="EMBL" id="UYYA01000028">
    <property type="protein sequence ID" value="VDM51905.1"/>
    <property type="molecule type" value="Genomic_DNA"/>
</dbReference>
<evidence type="ECO:0008006" key="7">
    <source>
        <dbReference type="Google" id="ProtNLM"/>
    </source>
</evidence>
<gene>
    <name evidence="5" type="ORF">ACOC_LOCUS320</name>
</gene>
<evidence type="ECO:0000313" key="6">
    <source>
        <dbReference type="Proteomes" id="UP000267027"/>
    </source>
</evidence>
<sequence>MKYYPRSTCTLHLSISSFVSEISALLVNLGVVSVSKSTVITTVVILITNFFRLFLYPVNSRWSSFSSKVFSKYLRHLEKLRQICYICCRSDSDTYFVGSGADELFAGYARHRTRFECGSVDSVVEECEAELQRLGCRNGGRDARVATV</sequence>
<accession>A0A3P7IVY3</accession>
<dbReference type="PANTHER" id="PTHR45937">
    <property type="entry name" value="ASPARAGINE SYNTHETASE DOMAIN-CONTAINING PROTEIN 1"/>
    <property type="match status" value="1"/>
</dbReference>
<dbReference type="InterPro" id="IPR051857">
    <property type="entry name" value="Asn_synthetase_domain"/>
</dbReference>